<evidence type="ECO:0000259" key="3">
    <source>
        <dbReference type="PROSITE" id="PS51034"/>
    </source>
</evidence>
<reference evidence="4" key="2">
    <citation type="submission" date="2025-08" db="UniProtKB">
        <authorList>
            <consortium name="Ensembl"/>
        </authorList>
    </citation>
    <scope>IDENTIFICATION</scope>
</reference>
<reference evidence="5" key="1">
    <citation type="submission" date="2003-08" db="EMBL/GenBank/DDBJ databases">
        <authorList>
            <person name="Birren B."/>
            <person name="Nusbaum C."/>
            <person name="Abebe A."/>
            <person name="Abouelleil A."/>
            <person name="Adekoya E."/>
            <person name="Ait-zahra M."/>
            <person name="Allen N."/>
            <person name="Allen T."/>
            <person name="An P."/>
            <person name="Anderson M."/>
            <person name="Anderson S."/>
            <person name="Arachchi H."/>
            <person name="Armbruster J."/>
            <person name="Bachantsang P."/>
            <person name="Baldwin J."/>
            <person name="Barry A."/>
            <person name="Bayul T."/>
            <person name="Blitshsteyn B."/>
            <person name="Bloom T."/>
            <person name="Blye J."/>
            <person name="Boguslavskiy L."/>
            <person name="Borowsky M."/>
            <person name="Boukhgalter B."/>
            <person name="Brunache A."/>
            <person name="Butler J."/>
            <person name="Calixte N."/>
            <person name="Calvo S."/>
            <person name="Camarata J."/>
            <person name="Campo K."/>
            <person name="Chang J."/>
            <person name="Cheshatsang Y."/>
            <person name="Citroen M."/>
            <person name="Collymore A."/>
            <person name="Considine T."/>
            <person name="Cook A."/>
            <person name="Cooke P."/>
            <person name="Corum B."/>
            <person name="Cuomo C."/>
            <person name="David R."/>
            <person name="Dawoe T."/>
            <person name="Degray S."/>
            <person name="Dodge S."/>
            <person name="Dooley K."/>
            <person name="Dorje P."/>
            <person name="Dorjee K."/>
            <person name="Dorris L."/>
            <person name="Duffey N."/>
            <person name="Dupes A."/>
            <person name="Elkins T."/>
            <person name="Engels R."/>
            <person name="Erickson J."/>
            <person name="Farina A."/>
            <person name="Faro S."/>
            <person name="Ferreira P."/>
            <person name="Fischer H."/>
            <person name="Fitzgerald M."/>
            <person name="Foley K."/>
            <person name="Gage D."/>
            <person name="Galagan J."/>
            <person name="Gearin G."/>
            <person name="Gnerre S."/>
            <person name="Gnirke A."/>
            <person name="Goyette A."/>
            <person name="Graham J."/>
            <person name="Grandbois E."/>
            <person name="Gyaltsen K."/>
            <person name="Hafez N."/>
            <person name="Hagopian D."/>
            <person name="Hagos B."/>
            <person name="Hall J."/>
            <person name="Hatcher B."/>
            <person name="Heller A."/>
            <person name="Higgins H."/>
            <person name="Honan T."/>
            <person name="Horn A."/>
            <person name="Houde N."/>
            <person name="Hughes L."/>
            <person name="Hulme W."/>
            <person name="Husby E."/>
            <person name="Iliev I."/>
            <person name="Jaffe D."/>
            <person name="Jones C."/>
            <person name="Kamal M."/>
            <person name="Kamat A."/>
            <person name="Kamvysselis M."/>
            <person name="Karlsson E."/>
            <person name="Kells C."/>
            <person name="Kieu A."/>
            <person name="Kisner P."/>
            <person name="Kodira C."/>
            <person name="Kulbokas E."/>
            <person name="Labutti K."/>
            <person name="Lama D."/>
            <person name="Landers T."/>
            <person name="Leger J."/>
            <person name="Levine S."/>
            <person name="Lewis D."/>
            <person name="Lewis T."/>
            <person name="Lindblad-toh K."/>
            <person name="Liu X."/>
            <person name="Lokyitsang T."/>
            <person name="Lokyitsang Y."/>
            <person name="Lucien O."/>
            <person name="Lui A."/>
            <person name="Ma L.J."/>
            <person name="Mabbitt R."/>
            <person name="Macdonald J."/>
            <person name="Maclean C."/>
            <person name="Major J."/>
            <person name="Manning J."/>
            <person name="Marabella R."/>
            <person name="Maru K."/>
            <person name="Matthews C."/>
            <person name="Mauceli E."/>
            <person name="Mccarthy M."/>
            <person name="Mcdonough S."/>
            <person name="Mcghee T."/>
            <person name="Meldrim J."/>
            <person name="Meneus L."/>
            <person name="Mesirov J."/>
            <person name="Mihalev A."/>
            <person name="Mihova T."/>
            <person name="Mikkelsen T."/>
            <person name="Mlenga V."/>
            <person name="Moru K."/>
            <person name="Mozes J."/>
            <person name="Mulrain L."/>
            <person name="Munson G."/>
            <person name="Naylor J."/>
            <person name="Newes C."/>
            <person name="Nguyen C."/>
            <person name="Nguyen N."/>
            <person name="Nguyen T."/>
            <person name="Nicol R."/>
            <person name="Nielsen C."/>
            <person name="Nizzari M."/>
            <person name="Norbu C."/>
            <person name="Norbu N."/>
            <person name="O'donnell P."/>
            <person name="Okoawo O."/>
            <person name="O'leary S."/>
            <person name="Omotosho B."/>
            <person name="O'neill K."/>
            <person name="Osman S."/>
            <person name="Parker S."/>
            <person name="Perrin D."/>
            <person name="Phunkhang P."/>
            <person name="Piqani B."/>
            <person name="Purcell S."/>
            <person name="Rachupka T."/>
            <person name="Ramasamy U."/>
            <person name="Rameau R."/>
            <person name="Ray V."/>
            <person name="Raymond C."/>
            <person name="Retta R."/>
            <person name="Richardson S."/>
            <person name="Rise C."/>
            <person name="Rodriguez J."/>
            <person name="Rogers J."/>
            <person name="Rogov P."/>
            <person name="Rutman M."/>
            <person name="Schupbach R."/>
            <person name="Seaman C."/>
            <person name="Settipalli S."/>
            <person name="Sharpe T."/>
            <person name="Sheridan J."/>
            <person name="Sherpa N."/>
            <person name="Shi J."/>
            <person name="Smirnov S."/>
            <person name="Smith C."/>
            <person name="Sougnez C."/>
            <person name="Spencer B."/>
            <person name="Stalker J."/>
            <person name="Stange-thomann N."/>
            <person name="Stavropoulos S."/>
            <person name="Stetson K."/>
            <person name="Stone C."/>
            <person name="Stone S."/>
            <person name="Stubbs M."/>
            <person name="Talamas J."/>
            <person name="Tchuinga P."/>
            <person name="Tenzing P."/>
            <person name="Tesfaye S."/>
            <person name="Theodore J."/>
            <person name="Thoulutsang Y."/>
            <person name="Topham K."/>
            <person name="Towey S."/>
            <person name="Tsamla T."/>
            <person name="Tsomo N."/>
            <person name="Vallee D."/>
            <person name="Vassiliev H."/>
            <person name="Venkataraman V."/>
            <person name="Vinson J."/>
            <person name="Vo A."/>
            <person name="Wade C."/>
            <person name="Wang S."/>
            <person name="Wangchuk T."/>
            <person name="Wangdi T."/>
            <person name="Whittaker C."/>
            <person name="Wilkinson J."/>
            <person name="Wu Y."/>
            <person name="Wyman D."/>
            <person name="Yadav S."/>
            <person name="Yang S."/>
            <person name="Yang X."/>
            <person name="Yeager S."/>
            <person name="Yee E."/>
            <person name="Young G."/>
            <person name="Zainoun J."/>
            <person name="Zembeck L."/>
            <person name="Zimmer A."/>
            <person name="Zody M."/>
            <person name="Lander E."/>
        </authorList>
    </citation>
    <scope>NUCLEOTIDE SEQUENCE [LARGE SCALE GENOMIC DNA]</scope>
</reference>
<dbReference type="Pfam" id="PF23344">
    <property type="entry name" value="ZP-N"/>
    <property type="match status" value="1"/>
</dbReference>
<feature type="chain" id="PRO_5003578940" description="ZP domain-containing protein" evidence="2">
    <location>
        <begin position="20"/>
        <end position="487"/>
    </location>
</feature>
<accession>H2Z1R6</accession>
<dbReference type="Gene3D" id="2.60.40.3210">
    <property type="entry name" value="Zona pellucida, ZP-N domain"/>
    <property type="match status" value="1"/>
</dbReference>
<dbReference type="HOGENOM" id="CLU_032131_0_0_1"/>
<keyword evidence="5" id="KW-1185">Reference proteome</keyword>
<dbReference type="PROSITE" id="PS51034">
    <property type="entry name" value="ZP_2"/>
    <property type="match status" value="1"/>
</dbReference>
<dbReference type="Gene3D" id="2.60.40.4100">
    <property type="entry name" value="Zona pellucida, ZP-C domain"/>
    <property type="match status" value="1"/>
</dbReference>
<evidence type="ECO:0000256" key="1">
    <source>
        <dbReference type="SAM" id="Phobius"/>
    </source>
</evidence>
<feature type="signal peptide" evidence="2">
    <location>
        <begin position="1"/>
        <end position="19"/>
    </location>
</feature>
<reference evidence="4" key="3">
    <citation type="submission" date="2025-09" db="UniProtKB">
        <authorList>
            <consortium name="Ensembl"/>
        </authorList>
    </citation>
    <scope>IDENTIFICATION</scope>
</reference>
<feature type="domain" description="ZP" evidence="3">
    <location>
        <begin position="103"/>
        <end position="373"/>
    </location>
</feature>
<dbReference type="OMA" id="SCKHASG"/>
<dbReference type="AlphaFoldDB" id="H2Z1R6"/>
<keyword evidence="1" id="KW-1133">Transmembrane helix</keyword>
<dbReference type="InterPro" id="IPR055356">
    <property type="entry name" value="ZP-N"/>
</dbReference>
<evidence type="ECO:0000313" key="5">
    <source>
        <dbReference type="Proteomes" id="UP000007875"/>
    </source>
</evidence>
<keyword evidence="2" id="KW-0732">Signal</keyword>
<dbReference type="InterPro" id="IPR001507">
    <property type="entry name" value="ZP_dom"/>
</dbReference>
<sequence>MIYLVLLSYLMARIGVTDGACENNLQCPLYNKCVGGTCVSNTVVAPIVNPAIQPTADARVCFPNPCENDCQCIASCKHASGFYCTSQRGFLGKTCTIPSPTLNCGENAITVSVSEQLVRTYTMPGSSSYIYVGNGPVKLPQSGAGTNLACSVSSPTSGFYTITIPLPFSACGTTVQSTGTEGGTAFMNEVWLNTNSALFDIPIPVFRWACSYKSNYNIVTSLRPTVEPMRIQKGDTLRKRAVVELCKVASACPNACPPLFSVDKGAVYTVSEPIHMSISIDQSVMTNNGIYLQELYLSCSASADNLGKVSLVSGGCSNNILATALTRNGQSTTVCVSFRVPRMLGCQMMYIHGTLASRPLNTLTACPGSNGFVRSAVAEGSDDLSEDSQSDERRKRSLERSNVTAVVAVGPIYIITGSPGNPVSEIFPGAAVGLQTKSSTPEPEDLPGTPVSRQSGLVILVIIVISSLILLCISVYVYVSRVRNVSK</sequence>
<dbReference type="Proteomes" id="UP000007875">
    <property type="component" value="Unassembled WGS sequence"/>
</dbReference>
<dbReference type="InParanoid" id="H2Z1R6"/>
<name>H2Z1R6_CIOSA</name>
<protein>
    <recommendedName>
        <fullName evidence="3">ZP domain-containing protein</fullName>
    </recommendedName>
</protein>
<organism evidence="4 5">
    <name type="scientific">Ciona savignyi</name>
    <name type="common">Pacific transparent sea squirt</name>
    <dbReference type="NCBI Taxonomy" id="51511"/>
    <lineage>
        <taxon>Eukaryota</taxon>
        <taxon>Metazoa</taxon>
        <taxon>Chordata</taxon>
        <taxon>Tunicata</taxon>
        <taxon>Ascidiacea</taxon>
        <taxon>Phlebobranchia</taxon>
        <taxon>Cionidae</taxon>
        <taxon>Ciona</taxon>
    </lineage>
</organism>
<dbReference type="GeneTree" id="ENSGT00530000064717"/>
<dbReference type="InterPro" id="IPR042235">
    <property type="entry name" value="ZP-C_dom"/>
</dbReference>
<evidence type="ECO:0000313" key="4">
    <source>
        <dbReference type="Ensembl" id="ENSCSAVP00000011528.1"/>
    </source>
</evidence>
<keyword evidence="1" id="KW-0472">Membrane</keyword>
<keyword evidence="1" id="KW-0812">Transmembrane</keyword>
<feature type="transmembrane region" description="Helical" evidence="1">
    <location>
        <begin position="457"/>
        <end position="479"/>
    </location>
</feature>
<evidence type="ECO:0000256" key="2">
    <source>
        <dbReference type="SAM" id="SignalP"/>
    </source>
</evidence>
<proteinExistence type="predicted"/>
<dbReference type="Ensembl" id="ENSCSAVT00000011661.1">
    <property type="protein sequence ID" value="ENSCSAVP00000011528.1"/>
    <property type="gene ID" value="ENSCSAVG00000006751.1"/>
</dbReference>